<sequence>MNKHYVFFSPKLGFWCDELDDWISEPEDAMLVSDPNIEESEFPESEYNDVILVDPSSYGFYDNDDFIKMIIGCLTDTLEQSRVIELVKPFTEHNLDEIHEGLWTINGVFLKTDSFMMNVDGYLSEFLDNEPEKLIELAESLFPYKLFACEDGGFFYRQA</sequence>
<organism evidence="1">
    <name type="scientific">Vibrio vulnificus</name>
    <dbReference type="NCBI Taxonomy" id="672"/>
    <lineage>
        <taxon>Bacteria</taxon>
        <taxon>Pseudomonadati</taxon>
        <taxon>Pseudomonadota</taxon>
        <taxon>Gammaproteobacteria</taxon>
        <taxon>Vibrionales</taxon>
        <taxon>Vibrionaceae</taxon>
        <taxon>Vibrio</taxon>
    </lineage>
</organism>
<comment type="caution">
    <text evidence="1">The sequence shown here is derived from an EMBL/GenBank/DDBJ whole genome shotgun (WGS) entry which is preliminary data.</text>
</comment>
<protein>
    <recommendedName>
        <fullName evidence="2">Antirestriction protein ArdA</fullName>
    </recommendedName>
</protein>
<evidence type="ECO:0008006" key="2">
    <source>
        <dbReference type="Google" id="ProtNLM"/>
    </source>
</evidence>
<evidence type="ECO:0000313" key="1">
    <source>
        <dbReference type="EMBL" id="HAS8538310.1"/>
    </source>
</evidence>
<dbReference type="Proteomes" id="UP000863257">
    <property type="component" value="Unassembled WGS sequence"/>
</dbReference>
<name>A0A8H9K571_VIBVL</name>
<dbReference type="EMBL" id="DACRBY010000001">
    <property type="protein sequence ID" value="HAS8538310.1"/>
    <property type="molecule type" value="Genomic_DNA"/>
</dbReference>
<reference evidence="1" key="2">
    <citation type="submission" date="2019-01" db="EMBL/GenBank/DDBJ databases">
        <authorList>
            <consortium name="NCBI Pathogen Detection Project"/>
        </authorList>
    </citation>
    <scope>NUCLEOTIDE SEQUENCE</scope>
    <source>
        <strain evidence="1">BCW_3452</strain>
    </source>
</reference>
<proteinExistence type="predicted"/>
<reference evidence="1" key="1">
    <citation type="journal article" date="2018" name="Genome Biol.">
        <title>SKESA: strategic k-mer extension for scrupulous assemblies.</title>
        <authorList>
            <person name="Souvorov A."/>
            <person name="Agarwala R."/>
            <person name="Lipman D.J."/>
        </authorList>
    </citation>
    <scope>NUCLEOTIDE SEQUENCE</scope>
    <source>
        <strain evidence="1">BCW_3452</strain>
    </source>
</reference>
<gene>
    <name evidence="1" type="ORF">I7730_00660</name>
</gene>
<accession>A0A8H9K571</accession>
<dbReference type="AlphaFoldDB" id="A0A8H9K571"/>